<dbReference type="AlphaFoldDB" id="A0A2S3ZE14"/>
<accession>A0A2S3ZE14</accession>
<protein>
    <submittedName>
        <fullName evidence="2">Uncharacterized protein</fullName>
    </submittedName>
</protein>
<sequence length="252" mass="25996">MNHLHVDNTFSDALRAELVNQVQSTAPVQRRRQTLLWSAAGVVVGAGLLGGLAVAMGGVLLPGGQPIAQESAAPSSYQVTDTLEALGGRTVDYDPLNSPQELAAVSQVVVEATVVGLREGRTITGLDSTVLVLLPDDVVKGELAAGNDGNVYLELYWAGSSDPSYYEKALPSGAKVVAYMVPAADGAPEEGIDTVVDDPKAGRPEGQALFLPNGPQGLVMQVEGHDVVWPLLGAQAPGNIADTLPGGSLIAK</sequence>
<reference evidence="2 3" key="1">
    <citation type="submission" date="2018-01" db="EMBL/GenBank/DDBJ databases">
        <title>Cryobacterium sp. nov., from glaciers in China.</title>
        <authorList>
            <person name="Liu Q."/>
            <person name="Xin Y.-H."/>
        </authorList>
    </citation>
    <scope>NUCLEOTIDE SEQUENCE [LARGE SCALE GENOMIC DNA]</scope>
    <source>
        <strain evidence="2 3">TMB1-8</strain>
    </source>
</reference>
<name>A0A2S3ZE14_9MICO</name>
<dbReference type="EMBL" id="PPXF01000045">
    <property type="protein sequence ID" value="POH64680.1"/>
    <property type="molecule type" value="Genomic_DNA"/>
</dbReference>
<comment type="caution">
    <text evidence="2">The sequence shown here is derived from an EMBL/GenBank/DDBJ whole genome shotgun (WGS) entry which is preliminary data.</text>
</comment>
<dbReference type="RefSeq" id="WP_103431142.1">
    <property type="nucleotide sequence ID" value="NZ_PPXF01000045.1"/>
</dbReference>
<evidence type="ECO:0000313" key="3">
    <source>
        <dbReference type="Proteomes" id="UP000237104"/>
    </source>
</evidence>
<organism evidence="2 3">
    <name type="scientific">Cryobacterium zongtaii</name>
    <dbReference type="NCBI Taxonomy" id="1259217"/>
    <lineage>
        <taxon>Bacteria</taxon>
        <taxon>Bacillati</taxon>
        <taxon>Actinomycetota</taxon>
        <taxon>Actinomycetes</taxon>
        <taxon>Micrococcales</taxon>
        <taxon>Microbacteriaceae</taxon>
        <taxon>Cryobacterium</taxon>
    </lineage>
</organism>
<proteinExistence type="predicted"/>
<feature type="transmembrane region" description="Helical" evidence="1">
    <location>
        <begin position="35"/>
        <end position="61"/>
    </location>
</feature>
<dbReference type="OrthoDB" id="5121933at2"/>
<keyword evidence="1" id="KW-1133">Transmembrane helix</keyword>
<gene>
    <name evidence="2" type="ORF">C3B59_09540</name>
</gene>
<evidence type="ECO:0000313" key="2">
    <source>
        <dbReference type="EMBL" id="POH64680.1"/>
    </source>
</evidence>
<keyword evidence="1" id="KW-0472">Membrane</keyword>
<keyword evidence="1" id="KW-0812">Transmembrane</keyword>
<evidence type="ECO:0000256" key="1">
    <source>
        <dbReference type="SAM" id="Phobius"/>
    </source>
</evidence>
<dbReference type="Proteomes" id="UP000237104">
    <property type="component" value="Unassembled WGS sequence"/>
</dbReference>